<dbReference type="InterPro" id="IPR036527">
    <property type="entry name" value="SCP2_sterol-bd_dom_sf"/>
</dbReference>
<evidence type="ECO:0000313" key="3">
    <source>
        <dbReference type="EMBL" id="KZV19757.1"/>
    </source>
</evidence>
<feature type="domain" description="SCP2" evidence="2">
    <location>
        <begin position="254"/>
        <end position="302"/>
    </location>
</feature>
<name>A0A2Z7ADC0_9LAMI</name>
<accession>A0A2Z7ADC0</accession>
<dbReference type="Pfam" id="PF02036">
    <property type="entry name" value="SCP2"/>
    <property type="match status" value="1"/>
</dbReference>
<proteinExistence type="predicted"/>
<organism evidence="3 4">
    <name type="scientific">Dorcoceras hygrometricum</name>
    <dbReference type="NCBI Taxonomy" id="472368"/>
    <lineage>
        <taxon>Eukaryota</taxon>
        <taxon>Viridiplantae</taxon>
        <taxon>Streptophyta</taxon>
        <taxon>Embryophyta</taxon>
        <taxon>Tracheophyta</taxon>
        <taxon>Spermatophyta</taxon>
        <taxon>Magnoliopsida</taxon>
        <taxon>eudicotyledons</taxon>
        <taxon>Gunneridae</taxon>
        <taxon>Pentapetalae</taxon>
        <taxon>asterids</taxon>
        <taxon>lamiids</taxon>
        <taxon>Lamiales</taxon>
        <taxon>Gesneriaceae</taxon>
        <taxon>Didymocarpoideae</taxon>
        <taxon>Trichosporeae</taxon>
        <taxon>Loxocarpinae</taxon>
        <taxon>Dorcoceras</taxon>
    </lineage>
</organism>
<evidence type="ECO:0000259" key="2">
    <source>
        <dbReference type="Pfam" id="PF02036"/>
    </source>
</evidence>
<dbReference type="InterPro" id="IPR003033">
    <property type="entry name" value="SCP2_sterol-bd_dom"/>
</dbReference>
<feature type="region of interest" description="Disordered" evidence="1">
    <location>
        <begin position="203"/>
        <end position="228"/>
    </location>
</feature>
<dbReference type="EMBL" id="KV016295">
    <property type="protein sequence ID" value="KZV19757.1"/>
    <property type="molecule type" value="Genomic_DNA"/>
</dbReference>
<reference evidence="3 4" key="1">
    <citation type="journal article" date="2015" name="Proc. Natl. Acad. Sci. U.S.A.">
        <title>The resurrection genome of Boea hygrometrica: A blueprint for survival of dehydration.</title>
        <authorList>
            <person name="Xiao L."/>
            <person name="Yang G."/>
            <person name="Zhang L."/>
            <person name="Yang X."/>
            <person name="Zhao S."/>
            <person name="Ji Z."/>
            <person name="Zhou Q."/>
            <person name="Hu M."/>
            <person name="Wang Y."/>
            <person name="Chen M."/>
            <person name="Xu Y."/>
            <person name="Jin H."/>
            <person name="Xiao X."/>
            <person name="Hu G."/>
            <person name="Bao F."/>
            <person name="Hu Y."/>
            <person name="Wan P."/>
            <person name="Li L."/>
            <person name="Deng X."/>
            <person name="Kuang T."/>
            <person name="Xiang C."/>
            <person name="Zhu J.K."/>
            <person name="Oliver M.J."/>
            <person name="He Y."/>
        </authorList>
    </citation>
    <scope>NUCLEOTIDE SEQUENCE [LARGE SCALE GENOMIC DNA]</scope>
    <source>
        <strain evidence="4">cv. XS01</strain>
    </source>
</reference>
<evidence type="ECO:0000256" key="1">
    <source>
        <dbReference type="SAM" id="MobiDB-lite"/>
    </source>
</evidence>
<dbReference type="AlphaFoldDB" id="A0A2Z7ADC0"/>
<protein>
    <submittedName>
        <fullName evidence="3">Non-specific lipid-transfer protein-like</fullName>
    </submittedName>
</protein>
<feature type="compositionally biased region" description="Acidic residues" evidence="1">
    <location>
        <begin position="25"/>
        <end position="36"/>
    </location>
</feature>
<feature type="region of interest" description="Disordered" evidence="1">
    <location>
        <begin position="1"/>
        <end position="37"/>
    </location>
</feature>
<dbReference type="Gene3D" id="3.30.1050.10">
    <property type="entry name" value="SCP2 sterol-binding domain"/>
    <property type="match status" value="1"/>
</dbReference>
<dbReference type="GO" id="GO:0005829">
    <property type="term" value="C:cytosol"/>
    <property type="evidence" value="ECO:0007669"/>
    <property type="project" value="TreeGrafter"/>
</dbReference>
<sequence>MMSSPSDSLVSSTAASIESTPPPPEVEEPWLPEPEELPSVPWYEEKSSNLKLSDIAIIKEMGGTMGKFEVVLPHPDERAHHPPPGLHTFYMNQIEMGLRFPIPRGSVTSGDWGLVCVLLDVCDHKQLVRGRQKCVRRSPPMLKSGDEREKTRAVYELSARVCKNEDLITVKQKEQETLREYIKRFNRTIIEVSSATPDLLIGATTNESSSRRDGRRRGSVLLRGRGSSGPGGRCLILLLLPLLPTGLLLGRGTYEDGKPDATFSFTDDNFMKIATGKMNPQIAFMRGAMKIKGSISAAQKFTPDIFPKPSKM</sequence>
<dbReference type="SUPFAM" id="SSF55718">
    <property type="entry name" value="SCP-like"/>
    <property type="match status" value="1"/>
</dbReference>
<evidence type="ECO:0000313" key="4">
    <source>
        <dbReference type="Proteomes" id="UP000250235"/>
    </source>
</evidence>
<dbReference type="Proteomes" id="UP000250235">
    <property type="component" value="Unassembled WGS sequence"/>
</dbReference>
<dbReference type="PANTHER" id="PTHR10094">
    <property type="entry name" value="STEROL CARRIER PROTEIN 2 SCP-2 FAMILY PROTEIN"/>
    <property type="match status" value="1"/>
</dbReference>
<keyword evidence="4" id="KW-1185">Reference proteome</keyword>
<dbReference type="OrthoDB" id="3592703at2759"/>
<feature type="compositionally biased region" description="Low complexity" evidence="1">
    <location>
        <begin position="1"/>
        <end position="19"/>
    </location>
</feature>
<gene>
    <name evidence="3" type="ORF">F511_06288</name>
</gene>
<dbReference type="PANTHER" id="PTHR10094:SF25">
    <property type="entry name" value="SCP2 STEROL-BINDING DOMAIN-CONTAINING PROTEIN 1"/>
    <property type="match status" value="1"/>
</dbReference>